<dbReference type="InterPro" id="IPR047216">
    <property type="entry name" value="Endonuclease_DUF559_bact"/>
</dbReference>
<name>G4R7G9_PELHB</name>
<dbReference type="EMBL" id="CP003075">
    <property type="protein sequence ID" value="AEQ52270.1"/>
    <property type="molecule type" value="Genomic_DNA"/>
</dbReference>
<dbReference type="Gene3D" id="3.40.960.10">
    <property type="entry name" value="VSR Endonuclease"/>
    <property type="match status" value="1"/>
</dbReference>
<evidence type="ECO:0000313" key="2">
    <source>
        <dbReference type="EMBL" id="AEQ52270.1"/>
    </source>
</evidence>
<evidence type="ECO:0000313" key="3">
    <source>
        <dbReference type="Proteomes" id="UP000008850"/>
    </source>
</evidence>
<sequence>MRRSATDAETQLWHRLRNRQLAGWKFVRQFPIAGFYVDFVCREAMLVVEVDGSQHANSISDAKRTKTLNAEGYSVLRFWNNEVLQETDGVLTAVLEVLERRGPVGVRYHPAPQDQIQKESS</sequence>
<evidence type="ECO:0000259" key="1">
    <source>
        <dbReference type="Pfam" id="PF04480"/>
    </source>
</evidence>
<gene>
    <name evidence="2" type="ordered locus">KKY_2261</name>
</gene>
<dbReference type="HOGENOM" id="CLU_107928_1_1_5"/>
<dbReference type="AlphaFoldDB" id="G4R7G9"/>
<reference evidence="2 3" key="1">
    <citation type="journal article" date="2012" name="J. Bacteriol.">
        <title>Complete genome sequence of Pelagibacterium halotolerans B2T.</title>
        <authorList>
            <person name="Huo Y.Y."/>
            <person name="Cheng H."/>
            <person name="Han X.F."/>
            <person name="Jiang X.W."/>
            <person name="Sun C."/>
            <person name="Zhang X.Q."/>
            <person name="Zhu X.F."/>
            <person name="Liu Y.F."/>
            <person name="Li P.F."/>
            <person name="Ni P.X."/>
            <person name="Wu M."/>
        </authorList>
    </citation>
    <scope>NUCLEOTIDE SEQUENCE [LARGE SCALE GENOMIC DNA]</scope>
    <source>
        <strain evidence="3">DSM 22347 / JCM 15775 / CGMCC 1.7692 / B2</strain>
    </source>
</reference>
<dbReference type="Proteomes" id="UP000008850">
    <property type="component" value="Chromosome"/>
</dbReference>
<dbReference type="CDD" id="cd01038">
    <property type="entry name" value="Endonuclease_DUF559"/>
    <property type="match status" value="1"/>
</dbReference>
<dbReference type="SUPFAM" id="SSF52980">
    <property type="entry name" value="Restriction endonuclease-like"/>
    <property type="match status" value="1"/>
</dbReference>
<feature type="domain" description="DUF559" evidence="1">
    <location>
        <begin position="1"/>
        <end position="99"/>
    </location>
</feature>
<dbReference type="Pfam" id="PF04480">
    <property type="entry name" value="DUF559"/>
    <property type="match status" value="1"/>
</dbReference>
<organism evidence="2 3">
    <name type="scientific">Pelagibacterium halotolerans (strain DSM 22347 / JCM 15775 / CGMCC 1.7692 / B2)</name>
    <dbReference type="NCBI Taxonomy" id="1082931"/>
    <lineage>
        <taxon>Bacteria</taxon>
        <taxon>Pseudomonadati</taxon>
        <taxon>Pseudomonadota</taxon>
        <taxon>Alphaproteobacteria</taxon>
        <taxon>Hyphomicrobiales</taxon>
        <taxon>Devosiaceae</taxon>
        <taxon>Pelagibacterium</taxon>
    </lineage>
</organism>
<dbReference type="PANTHER" id="PTHR38590">
    <property type="entry name" value="BLL0828 PROTEIN"/>
    <property type="match status" value="1"/>
</dbReference>
<dbReference type="InterPro" id="IPR011335">
    <property type="entry name" value="Restrct_endonuc-II-like"/>
</dbReference>
<dbReference type="STRING" id="1082931.KKY_2261"/>
<accession>G4R7G9</accession>
<proteinExistence type="predicted"/>
<protein>
    <recommendedName>
        <fullName evidence="1">DUF559 domain-containing protein</fullName>
    </recommendedName>
</protein>
<keyword evidence="3" id="KW-1185">Reference proteome</keyword>
<dbReference type="eggNOG" id="COG2852">
    <property type="taxonomic scope" value="Bacteria"/>
</dbReference>
<dbReference type="PANTHER" id="PTHR38590:SF1">
    <property type="entry name" value="BLL0828 PROTEIN"/>
    <property type="match status" value="1"/>
</dbReference>
<dbReference type="KEGG" id="phl:KKY_2261"/>
<dbReference type="InterPro" id="IPR007569">
    <property type="entry name" value="DUF559"/>
</dbReference>